<evidence type="ECO:0000256" key="7">
    <source>
        <dbReference type="PIRSR" id="PIRSR606225-1"/>
    </source>
</evidence>
<comment type="similarity">
    <text evidence="3 9">Belongs to the pseudouridine synthase RluA family.</text>
</comment>
<dbReference type="GO" id="GO:0000455">
    <property type="term" value="P:enzyme-directed rRNA pseudouridine synthesis"/>
    <property type="evidence" value="ECO:0007669"/>
    <property type="project" value="TreeGrafter"/>
</dbReference>
<protein>
    <recommendedName>
        <fullName evidence="9">Pseudouridine synthase</fullName>
        <ecNumber evidence="9">5.4.99.-</ecNumber>
    </recommendedName>
</protein>
<keyword evidence="4" id="KW-0698">rRNA processing</keyword>
<keyword evidence="11" id="KW-0456">Lyase</keyword>
<dbReference type="CDD" id="cd00165">
    <property type="entry name" value="S4"/>
    <property type="match status" value="1"/>
</dbReference>
<dbReference type="GO" id="GO:0016829">
    <property type="term" value="F:lyase activity"/>
    <property type="evidence" value="ECO:0007669"/>
    <property type="project" value="UniProtKB-KW"/>
</dbReference>
<sequence length="318" mass="36083">MSENSKRGVQFEEVTADYVGQRIDNFLMSRIKGAPKSLVYRIIRKGEVRVNKGRIKPEYKVKLGDVVRIPPVKVKAEGDAAPISKDMAEGIEQSILFEDDYFLAVNKPRGMAVHGGSGISLGLIEVLRNLRPKAKRLELVHRLDRDTSGVILVAKRRTALVAFHKMLQRKQGMQKRYLALVYGNWPKHLKDVEVPLKKNELKSGERLVKVAQDGKPSHTRYSIERKFKGYTLVNAEPVTGRTHQIRVHCQFSGHNIVGDEKYATDEELQGARQQGARRLFLHAQSLRFKHPETGEKMTIQAPLDEAFEQFLSSLDAKH</sequence>
<dbReference type="InterPro" id="IPR006224">
    <property type="entry name" value="PsdUridine_synth_RluA-like_CS"/>
</dbReference>
<evidence type="ECO:0000256" key="2">
    <source>
        <dbReference type="ARBA" id="ARBA00002876"/>
    </source>
</evidence>
<dbReference type="Pfam" id="PF00849">
    <property type="entry name" value="PseudoU_synth_2"/>
    <property type="match status" value="1"/>
</dbReference>
<keyword evidence="5 8" id="KW-0694">RNA-binding</keyword>
<dbReference type="SMART" id="SM00363">
    <property type="entry name" value="S4"/>
    <property type="match status" value="1"/>
</dbReference>
<evidence type="ECO:0000256" key="8">
    <source>
        <dbReference type="PROSITE-ProRule" id="PRU00182"/>
    </source>
</evidence>
<dbReference type="NCBIfam" id="TIGR00005">
    <property type="entry name" value="rluA_subfam"/>
    <property type="match status" value="1"/>
</dbReference>
<dbReference type="PANTHER" id="PTHR21600">
    <property type="entry name" value="MITOCHONDRIAL RNA PSEUDOURIDINE SYNTHASE"/>
    <property type="match status" value="1"/>
</dbReference>
<evidence type="ECO:0000256" key="4">
    <source>
        <dbReference type="ARBA" id="ARBA00022552"/>
    </source>
</evidence>
<dbReference type="GO" id="GO:0003723">
    <property type="term" value="F:RNA binding"/>
    <property type="evidence" value="ECO:0007669"/>
    <property type="project" value="UniProtKB-KW"/>
</dbReference>
<evidence type="ECO:0000256" key="3">
    <source>
        <dbReference type="ARBA" id="ARBA00010876"/>
    </source>
</evidence>
<proteinExistence type="inferred from homology"/>
<name>Q1N4V6_9GAMM</name>
<dbReference type="InterPro" id="IPR036986">
    <property type="entry name" value="S4_RNA-bd_sf"/>
</dbReference>
<evidence type="ECO:0000259" key="10">
    <source>
        <dbReference type="SMART" id="SM00363"/>
    </source>
</evidence>
<dbReference type="STRING" id="207949.RED65_01140"/>
<dbReference type="InterPro" id="IPR006145">
    <property type="entry name" value="PsdUridine_synth_RsuA/RluA"/>
</dbReference>
<dbReference type="EC" id="5.4.99.-" evidence="9"/>
<dbReference type="GO" id="GO:0160141">
    <property type="term" value="F:23S rRNA pseudouridine(955/2504/2580) synthase activity"/>
    <property type="evidence" value="ECO:0007669"/>
    <property type="project" value="UniProtKB-EC"/>
</dbReference>
<evidence type="ECO:0000256" key="9">
    <source>
        <dbReference type="RuleBase" id="RU362028"/>
    </source>
</evidence>
<dbReference type="InterPro" id="IPR002942">
    <property type="entry name" value="S4_RNA-bd"/>
</dbReference>
<dbReference type="InterPro" id="IPR020103">
    <property type="entry name" value="PsdUridine_synth_cat_dom_sf"/>
</dbReference>
<dbReference type="SUPFAM" id="SSF55174">
    <property type="entry name" value="Alpha-L RNA-binding motif"/>
    <property type="match status" value="1"/>
</dbReference>
<dbReference type="PANTHER" id="PTHR21600:SF92">
    <property type="entry name" value="RIBOSOMAL LARGE SUBUNIT PSEUDOURIDINE SYNTHASE C"/>
    <property type="match status" value="1"/>
</dbReference>
<comment type="caution">
    <text evidence="11">The sequence shown here is derived from an EMBL/GenBank/DDBJ whole genome shotgun (WGS) entry which is preliminary data.</text>
</comment>
<dbReference type="Gene3D" id="3.30.2350.10">
    <property type="entry name" value="Pseudouridine synthase"/>
    <property type="match status" value="1"/>
</dbReference>
<dbReference type="HOGENOM" id="CLU_016902_1_1_6"/>
<dbReference type="OrthoDB" id="9807829at2"/>
<dbReference type="CDD" id="cd02869">
    <property type="entry name" value="PseudoU_synth_RluA_like"/>
    <property type="match status" value="1"/>
</dbReference>
<comment type="catalytic activity">
    <reaction evidence="1">
        <text>uridine(955/2504/2580) in 23S rRNA = pseudouridine(955/2504/2580) in 23S rRNA</text>
        <dbReference type="Rhea" id="RHEA:42528"/>
        <dbReference type="Rhea" id="RHEA-COMP:10099"/>
        <dbReference type="Rhea" id="RHEA-COMP:10100"/>
        <dbReference type="ChEBI" id="CHEBI:65314"/>
        <dbReference type="ChEBI" id="CHEBI:65315"/>
        <dbReference type="EC" id="5.4.99.24"/>
    </reaction>
</comment>
<evidence type="ECO:0000256" key="6">
    <source>
        <dbReference type="ARBA" id="ARBA00023235"/>
    </source>
</evidence>
<keyword evidence="12" id="KW-1185">Reference proteome</keyword>
<evidence type="ECO:0000313" key="11">
    <source>
        <dbReference type="EMBL" id="EAT13322.1"/>
    </source>
</evidence>
<evidence type="ECO:0000256" key="1">
    <source>
        <dbReference type="ARBA" id="ARBA00000381"/>
    </source>
</evidence>
<dbReference type="PROSITE" id="PS01129">
    <property type="entry name" value="PSI_RLU"/>
    <property type="match status" value="1"/>
</dbReference>
<evidence type="ECO:0000256" key="5">
    <source>
        <dbReference type="ARBA" id="ARBA00022884"/>
    </source>
</evidence>
<dbReference type="RefSeq" id="WP_007017706.1">
    <property type="nucleotide sequence ID" value="NZ_CH724114.1"/>
</dbReference>
<organism evidence="11 12">
    <name type="scientific">Bermanella marisrubri</name>
    <dbReference type="NCBI Taxonomy" id="207949"/>
    <lineage>
        <taxon>Bacteria</taxon>
        <taxon>Pseudomonadati</taxon>
        <taxon>Pseudomonadota</taxon>
        <taxon>Gammaproteobacteria</taxon>
        <taxon>Oceanospirillales</taxon>
        <taxon>Oceanospirillaceae</taxon>
        <taxon>Bermanella</taxon>
    </lineage>
</organism>
<comment type="function">
    <text evidence="2">Responsible for synthesis of pseudouridine from uracil at positions 955, 2504 and 2580 in 23S ribosomal RNA.</text>
</comment>
<dbReference type="SUPFAM" id="SSF55120">
    <property type="entry name" value="Pseudouridine synthase"/>
    <property type="match status" value="1"/>
</dbReference>
<dbReference type="Pfam" id="PF01479">
    <property type="entry name" value="S4"/>
    <property type="match status" value="1"/>
</dbReference>
<dbReference type="InterPro" id="IPR050188">
    <property type="entry name" value="RluA_PseudoU_synthase"/>
</dbReference>
<comment type="catalytic activity">
    <reaction evidence="9">
        <text>a uridine in RNA = a pseudouridine in RNA</text>
        <dbReference type="Rhea" id="RHEA:48348"/>
        <dbReference type="Rhea" id="RHEA-COMP:12068"/>
        <dbReference type="Rhea" id="RHEA-COMP:12069"/>
        <dbReference type="ChEBI" id="CHEBI:65314"/>
        <dbReference type="ChEBI" id="CHEBI:65315"/>
    </reaction>
</comment>
<dbReference type="PROSITE" id="PS50889">
    <property type="entry name" value="S4"/>
    <property type="match status" value="1"/>
</dbReference>
<evidence type="ECO:0000313" key="12">
    <source>
        <dbReference type="Proteomes" id="UP000004263"/>
    </source>
</evidence>
<feature type="domain" description="RNA-binding S4" evidence="10">
    <location>
        <begin position="21"/>
        <end position="82"/>
    </location>
</feature>
<dbReference type="Gene3D" id="3.10.290.10">
    <property type="entry name" value="RNA-binding S4 domain"/>
    <property type="match status" value="1"/>
</dbReference>
<dbReference type="Proteomes" id="UP000004263">
    <property type="component" value="Unassembled WGS sequence"/>
</dbReference>
<accession>Q1N4V6</accession>
<dbReference type="AlphaFoldDB" id="Q1N4V6"/>
<reference evidence="11 12" key="1">
    <citation type="submission" date="2006-03" db="EMBL/GenBank/DDBJ databases">
        <authorList>
            <person name="Pinhassi J."/>
            <person name="Pedros-Alio C."/>
            <person name="Ferriera S."/>
            <person name="Johnson J."/>
            <person name="Kravitz S."/>
            <person name="Halpern A."/>
            <person name="Remington K."/>
            <person name="Beeson K."/>
            <person name="Tran B."/>
            <person name="Rogers Y.-H."/>
            <person name="Friedman R."/>
            <person name="Venter J.C."/>
        </authorList>
    </citation>
    <scope>NUCLEOTIDE SEQUENCE [LARGE SCALE GENOMIC DNA]</scope>
    <source>
        <strain evidence="11 12">RED65</strain>
    </source>
</reference>
<dbReference type="EMBL" id="AAQH01000002">
    <property type="protein sequence ID" value="EAT13322.1"/>
    <property type="molecule type" value="Genomic_DNA"/>
</dbReference>
<dbReference type="NCBIfam" id="NF008249">
    <property type="entry name" value="PRK11025.1"/>
    <property type="match status" value="1"/>
</dbReference>
<feature type="active site" evidence="7">
    <location>
        <position position="144"/>
    </location>
</feature>
<dbReference type="InterPro" id="IPR006225">
    <property type="entry name" value="PsdUridine_synth_RluC/D"/>
</dbReference>
<keyword evidence="6 9" id="KW-0413">Isomerase</keyword>
<gene>
    <name evidence="11" type="ORF">RED65_01140</name>
</gene>